<accession>A0A368GZE5</accession>
<dbReference type="AlphaFoldDB" id="A0A368GZE5"/>
<evidence type="ECO:0000313" key="2">
    <source>
        <dbReference type="Proteomes" id="UP000252519"/>
    </source>
</evidence>
<name>A0A368GZE5_ANCCA</name>
<proteinExistence type="predicted"/>
<dbReference type="Proteomes" id="UP000252519">
    <property type="component" value="Unassembled WGS sequence"/>
</dbReference>
<organism evidence="1 2">
    <name type="scientific">Ancylostoma caninum</name>
    <name type="common">Dog hookworm</name>
    <dbReference type="NCBI Taxonomy" id="29170"/>
    <lineage>
        <taxon>Eukaryota</taxon>
        <taxon>Metazoa</taxon>
        <taxon>Ecdysozoa</taxon>
        <taxon>Nematoda</taxon>
        <taxon>Chromadorea</taxon>
        <taxon>Rhabditida</taxon>
        <taxon>Rhabditina</taxon>
        <taxon>Rhabditomorpha</taxon>
        <taxon>Strongyloidea</taxon>
        <taxon>Ancylostomatidae</taxon>
        <taxon>Ancylostomatinae</taxon>
        <taxon>Ancylostoma</taxon>
    </lineage>
</organism>
<evidence type="ECO:0000313" key="1">
    <source>
        <dbReference type="EMBL" id="RCN48370.1"/>
    </source>
</evidence>
<reference evidence="1 2" key="1">
    <citation type="submission" date="2014-10" db="EMBL/GenBank/DDBJ databases">
        <title>Draft genome of the hookworm Ancylostoma caninum.</title>
        <authorList>
            <person name="Mitreva M."/>
        </authorList>
    </citation>
    <scope>NUCLEOTIDE SEQUENCE [LARGE SCALE GENOMIC DNA]</scope>
    <source>
        <strain evidence="1 2">Baltimore</strain>
    </source>
</reference>
<keyword evidence="2" id="KW-1185">Reference proteome</keyword>
<dbReference type="EMBL" id="JOJR01000047">
    <property type="protein sequence ID" value="RCN48370.1"/>
    <property type="molecule type" value="Genomic_DNA"/>
</dbReference>
<sequence length="93" mass="10729">MIDVVFHMYMRCAVGDVFFFSASDSHHLRRALRSFCRHIACASYGRCRAFFSVCVIRVAVRGFYSVVIDDNFWNDARRRGLLRRQAASATTTI</sequence>
<gene>
    <name evidence="1" type="ORF">ANCCAN_05518</name>
</gene>
<protein>
    <submittedName>
        <fullName evidence="1">Uncharacterized protein</fullName>
    </submittedName>
</protein>
<comment type="caution">
    <text evidence="1">The sequence shown here is derived from an EMBL/GenBank/DDBJ whole genome shotgun (WGS) entry which is preliminary data.</text>
</comment>